<proteinExistence type="predicted"/>
<evidence type="ECO:0000256" key="1">
    <source>
        <dbReference type="SAM" id="MobiDB-lite"/>
    </source>
</evidence>
<feature type="region of interest" description="Disordered" evidence="1">
    <location>
        <begin position="416"/>
        <end position="482"/>
    </location>
</feature>
<organism evidence="3 4">
    <name type="scientific">Epichloe festucae (strain Fl1)</name>
    <dbReference type="NCBI Taxonomy" id="877507"/>
    <lineage>
        <taxon>Eukaryota</taxon>
        <taxon>Fungi</taxon>
        <taxon>Dikarya</taxon>
        <taxon>Ascomycota</taxon>
        <taxon>Pezizomycotina</taxon>
        <taxon>Sordariomycetes</taxon>
        <taxon>Hypocreomycetidae</taxon>
        <taxon>Hypocreales</taxon>
        <taxon>Clavicipitaceae</taxon>
        <taxon>Epichloe</taxon>
    </lineage>
</organism>
<feature type="compositionally biased region" description="Polar residues" evidence="1">
    <location>
        <begin position="416"/>
        <end position="436"/>
    </location>
</feature>
<dbReference type="AlphaFoldDB" id="A0A7S9KU04"/>
<feature type="domain" description="HNH nuclease" evidence="2">
    <location>
        <begin position="252"/>
        <end position="335"/>
    </location>
</feature>
<evidence type="ECO:0000259" key="2">
    <source>
        <dbReference type="Pfam" id="PF13391"/>
    </source>
</evidence>
<protein>
    <recommendedName>
        <fullName evidence="2">HNH nuclease domain-containing protein</fullName>
    </recommendedName>
</protein>
<accession>A0A7S9KU04</accession>
<evidence type="ECO:0000313" key="3">
    <source>
        <dbReference type="EMBL" id="QPH02853.1"/>
    </source>
</evidence>
<feature type="region of interest" description="Disordered" evidence="1">
    <location>
        <begin position="180"/>
        <end position="214"/>
    </location>
</feature>
<dbReference type="InterPro" id="IPR003615">
    <property type="entry name" value="HNH_nuc"/>
</dbReference>
<keyword evidence="4" id="KW-1185">Reference proteome</keyword>
<feature type="compositionally biased region" description="Basic and acidic residues" evidence="1">
    <location>
        <begin position="437"/>
        <end position="446"/>
    </location>
</feature>
<dbReference type="OrthoDB" id="2142759at2759"/>
<gene>
    <name evidence="3" type="ORF">C2857_007071</name>
</gene>
<sequence length="556" mass="61643">MTSTTVTPRARVLGWNIHLLAGTERFAGLYHPPGSDTLRYRDMIDEIRLCFKPPLMASAPDPTDAWNGIAFGHLGVVNVDRGQPSPSPPSFVWGASLDLPVSAPERERSTDPMQRCVSRYQVVRHDDCDLPVAEPLETHIQAGCATHILFPYLRQDSRYLPPNKGSKDPNFAQLPHRRIQRLRGSSASPLKRSVSGSASSTRDSSGGSQAVSGDDDVASLIIPPMMMDMSAAQARQIMANFRTSCLVDRNRCAVSGKGRVWYANSAAVGPGVQACHIVPQQHYHTYPLPETFGSEHKYSHRRLQEAWRRTWNARNGILLSKTLHELFDLRLFSIHPDTLRVRIFVPYDFLEEYHGRTAQLPPDVDRKALRHHYEMCCIENMAAEMPLSEQILQSHTGAMSIASGGASALECNSHITSMSPESTRGNDELTSAQTGDPSKRQARQADDYADTPDAVSPYSASFSANEKSADTSDFDKYGSDDQAMLGRDKRRIVARHSTYPLKRQRVSGREHAAWAGVAGNETLNDAQGAHEFATMPFSIGRFLVERSNLTDDEETL</sequence>
<reference evidence="3 4" key="1">
    <citation type="journal article" date="2018" name="PLoS Genet.">
        <title>Repeat elements organise 3D genome structure and mediate transcription in the filamentous fungus Epichloe festucae.</title>
        <authorList>
            <person name="Winter D.J."/>
            <person name="Ganley A.R.D."/>
            <person name="Young C.A."/>
            <person name="Liachko I."/>
            <person name="Schardl C.L."/>
            <person name="Dupont P.Y."/>
            <person name="Berry D."/>
            <person name="Ram A."/>
            <person name="Scott B."/>
            <person name="Cox M.P."/>
        </authorList>
    </citation>
    <scope>NUCLEOTIDE SEQUENCE [LARGE SCALE GENOMIC DNA]</scope>
    <source>
        <strain evidence="3 4">Fl1</strain>
    </source>
</reference>
<evidence type="ECO:0000313" key="4">
    <source>
        <dbReference type="Proteomes" id="UP000594364"/>
    </source>
</evidence>
<feature type="compositionally biased region" description="Basic and acidic residues" evidence="1">
    <location>
        <begin position="467"/>
        <end position="479"/>
    </location>
</feature>
<feature type="compositionally biased region" description="Low complexity" evidence="1">
    <location>
        <begin position="193"/>
        <end position="208"/>
    </location>
</feature>
<dbReference type="EMBL" id="CP031387">
    <property type="protein sequence ID" value="QPH02853.1"/>
    <property type="molecule type" value="Genomic_DNA"/>
</dbReference>
<dbReference type="Proteomes" id="UP000594364">
    <property type="component" value="Chromosome 3"/>
</dbReference>
<name>A0A7S9KU04_EPIFF</name>
<dbReference type="Pfam" id="PF13391">
    <property type="entry name" value="HNH_2"/>
    <property type="match status" value="1"/>
</dbReference>